<dbReference type="Pfam" id="PF17786">
    <property type="entry name" value="Mannosidase_ig"/>
    <property type="match status" value="1"/>
</dbReference>
<dbReference type="Gene3D" id="2.60.120.260">
    <property type="entry name" value="Galactose-binding domain-like"/>
    <property type="match status" value="1"/>
</dbReference>
<dbReference type="InterPro" id="IPR013783">
    <property type="entry name" value="Ig-like_fold"/>
</dbReference>
<dbReference type="InterPro" id="IPR008979">
    <property type="entry name" value="Galactose-bd-like_sf"/>
</dbReference>
<keyword evidence="3 9" id="KW-0326">Glycosidase</keyword>
<feature type="signal peptide" evidence="4">
    <location>
        <begin position="1"/>
        <end position="24"/>
    </location>
</feature>
<evidence type="ECO:0000256" key="2">
    <source>
        <dbReference type="ARBA" id="ARBA00022801"/>
    </source>
</evidence>
<sequence>MRIRRATAATLVGLLLLALVSASAATLTLQNPAAVASPTEAGQVSTIPGWRIASTASAAQGGELISSPGYDDRRWTSVPARSTVLGGLISAGKYPDLGYSTNLADKVDKQDFTVPWWYREEFTADKTPGTRTTLRLTSGVIPSAEVWVNGTRVAGQDTVAGAYPAHDFDVTDLLRAGTNAVAIKVFPADPDKQLVISFLDWSKPAPDNDMGVWRDVRLVRTGSVALSGARVLTDLAVPALDSADLTVKAEVSNLTGAPVDTEVSGSVGPMTFSKQVRLKAHETATVAFDPLHLADPKVWWPYQMGDQPLYHLDLTAKVGGASSDRASTDFGIREVQSSLNSAGFRQFTVNGKPFLVRGAGWASDLFLRYDPQRLTDQLSHAKDLGLNTIRLEGKGENDELFQFADRAGLMVLSGWECCTHWQNNDADKWSPQDHAVARASAETEGMRLRNHPSMLGFYIGSDQSPPPVIEKEYLDGLAKSDWQLPVMPSISSYGGELTGPSGHKGLGPYWWVPPNYWYGDQKGGAFGFEGENGPGPAIPDLESLKKMLSPAELDSLWQNPDAVQFHLSSSEHFDRLGPYLDALGARYGKPTGLEDFVLKSQLANYEANRAQFEAYGRNQSKAVNPSGGVIYWMLNNAWPTLYWHLFDYEMAPSGSYFGAKTALKQLHVQYSYDDRSIALVNKGLDEAPNLTVQATVFALDGTVLSDQNLTDLRARADGTTKIGAVPTPEGLSTTYFVRLLLHDADGNPVDRNVYWLSTKPDTYDTADSKRWWDSPQTGYADLTGLQQLGPAQVGATAASTVQDGTVHTTTTLTNSGGTVAFFLRATVTRGEGGPEIAPSTWSDDYVTLWPGESITLTADYRQAQLGATTPTVRLTGVNLPAQYVPAPIK</sequence>
<dbReference type="InterPro" id="IPR041447">
    <property type="entry name" value="Mannosidase_ig"/>
</dbReference>
<dbReference type="SUPFAM" id="SSF49303">
    <property type="entry name" value="beta-Galactosidase/glucuronidase domain"/>
    <property type="match status" value="3"/>
</dbReference>
<dbReference type="Pfam" id="PF00703">
    <property type="entry name" value="Glyco_hydro_2"/>
    <property type="match status" value="1"/>
</dbReference>
<dbReference type="InterPro" id="IPR043534">
    <property type="entry name" value="EBDG/EBM"/>
</dbReference>
<dbReference type="GO" id="GO:0052761">
    <property type="term" value="F:exo-1,4-beta-D-glucosaminidase activity"/>
    <property type="evidence" value="ECO:0007669"/>
    <property type="project" value="UniProtKB-EC"/>
</dbReference>
<evidence type="ECO:0000259" key="8">
    <source>
        <dbReference type="Pfam" id="PF22666"/>
    </source>
</evidence>
<dbReference type="Gene3D" id="3.20.20.80">
    <property type="entry name" value="Glycosidases"/>
    <property type="match status" value="1"/>
</dbReference>
<dbReference type="InterPro" id="IPR054593">
    <property type="entry name" value="Beta-mannosidase-like_N2"/>
</dbReference>
<evidence type="ECO:0000313" key="9">
    <source>
        <dbReference type="EMBL" id="MBA8929549.1"/>
    </source>
</evidence>
<keyword evidence="4" id="KW-0732">Signal</keyword>
<feature type="domain" description="Mannosidase Ig/CBM-like" evidence="6">
    <location>
        <begin position="676"/>
        <end position="757"/>
    </location>
</feature>
<evidence type="ECO:0000259" key="6">
    <source>
        <dbReference type="Pfam" id="PF17786"/>
    </source>
</evidence>
<reference evidence="9 10" key="1">
    <citation type="submission" date="2020-08" db="EMBL/GenBank/DDBJ databases">
        <title>Genomic Encyclopedia of Archaeal and Bacterial Type Strains, Phase II (KMG-II): from individual species to whole genera.</title>
        <authorList>
            <person name="Goeker M."/>
        </authorList>
    </citation>
    <scope>NUCLEOTIDE SEQUENCE [LARGE SCALE GENOMIC DNA]</scope>
    <source>
        <strain evidence="9 10">DSM 43850</strain>
    </source>
</reference>
<dbReference type="EC" id="3.2.1.165" evidence="9"/>
<dbReference type="PANTHER" id="PTHR43536">
    <property type="entry name" value="MANNOSYLGLYCOPROTEIN ENDO-BETA-MANNOSIDASE"/>
    <property type="match status" value="1"/>
</dbReference>
<keyword evidence="2 9" id="KW-0378">Hydrolase</keyword>
<feature type="domain" description="Beta-mannosidase-like galactose-binding" evidence="8">
    <location>
        <begin position="72"/>
        <end position="186"/>
    </location>
</feature>
<feature type="domain" description="Exo-beta-D-glucosaminidase Ig-fold" evidence="7">
    <location>
        <begin position="771"/>
        <end position="879"/>
    </location>
</feature>
<keyword evidence="10" id="KW-1185">Reference proteome</keyword>
<organism evidence="9 10">
    <name type="scientific">Kutzneria viridogrisea</name>
    <dbReference type="NCBI Taxonomy" id="47990"/>
    <lineage>
        <taxon>Bacteria</taxon>
        <taxon>Bacillati</taxon>
        <taxon>Actinomycetota</taxon>
        <taxon>Actinomycetes</taxon>
        <taxon>Pseudonocardiales</taxon>
        <taxon>Pseudonocardiaceae</taxon>
        <taxon>Kutzneria</taxon>
    </lineage>
</organism>
<dbReference type="RefSeq" id="WP_182839459.1">
    <property type="nucleotide sequence ID" value="NZ_BAAABQ010000017.1"/>
</dbReference>
<dbReference type="Proteomes" id="UP000517916">
    <property type="component" value="Unassembled WGS sequence"/>
</dbReference>
<dbReference type="SUPFAM" id="SSF49785">
    <property type="entry name" value="Galactose-binding domain-like"/>
    <property type="match status" value="1"/>
</dbReference>
<evidence type="ECO:0000256" key="3">
    <source>
        <dbReference type="ARBA" id="ARBA00023295"/>
    </source>
</evidence>
<dbReference type="InterPro" id="IPR036156">
    <property type="entry name" value="Beta-gal/glucu_dom_sf"/>
</dbReference>
<dbReference type="Pfam" id="PF22666">
    <property type="entry name" value="Glyco_hydro_2_N2"/>
    <property type="match status" value="1"/>
</dbReference>
<protein>
    <submittedName>
        <fullName evidence="9">Exo-1,4-beta-D-glucosaminidase</fullName>
        <ecNumber evidence="9">3.2.1.165</ecNumber>
    </submittedName>
</protein>
<dbReference type="InterPro" id="IPR017853">
    <property type="entry name" value="GH"/>
</dbReference>
<dbReference type="PANTHER" id="PTHR43536:SF1">
    <property type="entry name" value="MANNOSYLGLYCOPROTEIN ENDO-BETA-MANNOSIDASE"/>
    <property type="match status" value="1"/>
</dbReference>
<dbReference type="EMBL" id="JACJID010000005">
    <property type="protein sequence ID" value="MBA8929549.1"/>
    <property type="molecule type" value="Genomic_DNA"/>
</dbReference>
<accession>A0ABR6BRK6</accession>
<evidence type="ECO:0000256" key="4">
    <source>
        <dbReference type="SAM" id="SignalP"/>
    </source>
</evidence>
<dbReference type="SUPFAM" id="SSF51445">
    <property type="entry name" value="(Trans)glycosidases"/>
    <property type="match status" value="1"/>
</dbReference>
<feature type="chain" id="PRO_5047484080" evidence="4">
    <location>
        <begin position="25"/>
        <end position="889"/>
    </location>
</feature>
<dbReference type="InterPro" id="IPR006102">
    <property type="entry name" value="Ig-like_GH2"/>
</dbReference>
<dbReference type="Gene3D" id="2.60.40.10">
    <property type="entry name" value="Immunoglobulins"/>
    <property type="match status" value="3"/>
</dbReference>
<feature type="domain" description="Glycoside hydrolase family 2 immunoglobulin-like beta-sandwich" evidence="5">
    <location>
        <begin position="234"/>
        <end position="333"/>
    </location>
</feature>
<gene>
    <name evidence="9" type="ORF">BC739_006767</name>
</gene>
<evidence type="ECO:0000313" key="10">
    <source>
        <dbReference type="Proteomes" id="UP000517916"/>
    </source>
</evidence>
<comment type="caution">
    <text evidence="9">The sequence shown here is derived from an EMBL/GenBank/DDBJ whole genome shotgun (WGS) entry which is preliminary data.</text>
</comment>
<dbReference type="InterPro" id="IPR041351">
    <property type="entry name" value="Ig_GlcNase"/>
</dbReference>
<name>A0ABR6BRK6_9PSEU</name>
<comment type="similarity">
    <text evidence="1">Belongs to the glycosyl hydrolase 2 family.</text>
</comment>
<evidence type="ECO:0000259" key="7">
    <source>
        <dbReference type="Pfam" id="PF18368"/>
    </source>
</evidence>
<dbReference type="Pfam" id="PF18368">
    <property type="entry name" value="Ig_GlcNase"/>
    <property type="match status" value="1"/>
</dbReference>
<proteinExistence type="inferred from homology"/>
<evidence type="ECO:0000259" key="5">
    <source>
        <dbReference type="Pfam" id="PF00703"/>
    </source>
</evidence>
<evidence type="ECO:0000256" key="1">
    <source>
        <dbReference type="ARBA" id="ARBA00007401"/>
    </source>
</evidence>